<gene>
    <name evidence="1" type="ORF">POM88_050645</name>
</gene>
<dbReference type="AlphaFoldDB" id="A0AAD8H099"/>
<organism evidence="1 2">
    <name type="scientific">Heracleum sosnowskyi</name>
    <dbReference type="NCBI Taxonomy" id="360622"/>
    <lineage>
        <taxon>Eukaryota</taxon>
        <taxon>Viridiplantae</taxon>
        <taxon>Streptophyta</taxon>
        <taxon>Embryophyta</taxon>
        <taxon>Tracheophyta</taxon>
        <taxon>Spermatophyta</taxon>
        <taxon>Magnoliopsida</taxon>
        <taxon>eudicotyledons</taxon>
        <taxon>Gunneridae</taxon>
        <taxon>Pentapetalae</taxon>
        <taxon>asterids</taxon>
        <taxon>campanulids</taxon>
        <taxon>Apiales</taxon>
        <taxon>Apiaceae</taxon>
        <taxon>Apioideae</taxon>
        <taxon>apioid superclade</taxon>
        <taxon>Tordylieae</taxon>
        <taxon>Tordyliinae</taxon>
        <taxon>Heracleum</taxon>
    </lineage>
</organism>
<reference evidence="1" key="1">
    <citation type="submission" date="2023-02" db="EMBL/GenBank/DDBJ databases">
        <title>Genome of toxic invasive species Heracleum sosnowskyi carries increased number of genes despite the absence of recent whole-genome duplications.</title>
        <authorList>
            <person name="Schelkunov M."/>
            <person name="Shtratnikova V."/>
            <person name="Makarenko M."/>
            <person name="Klepikova A."/>
            <person name="Omelchenko D."/>
            <person name="Novikova G."/>
            <person name="Obukhova E."/>
            <person name="Bogdanov V."/>
            <person name="Penin A."/>
            <person name="Logacheva M."/>
        </authorList>
    </citation>
    <scope>NUCLEOTIDE SEQUENCE</scope>
    <source>
        <strain evidence="1">Hsosn_3</strain>
        <tissue evidence="1">Leaf</tissue>
    </source>
</reference>
<name>A0AAD8H099_9APIA</name>
<dbReference type="Proteomes" id="UP001237642">
    <property type="component" value="Unassembled WGS sequence"/>
</dbReference>
<proteinExistence type="predicted"/>
<comment type="caution">
    <text evidence="1">The sequence shown here is derived from an EMBL/GenBank/DDBJ whole genome shotgun (WGS) entry which is preliminary data.</text>
</comment>
<evidence type="ECO:0000313" key="1">
    <source>
        <dbReference type="EMBL" id="KAK1357389.1"/>
    </source>
</evidence>
<accession>A0AAD8H099</accession>
<reference evidence="1" key="2">
    <citation type="submission" date="2023-05" db="EMBL/GenBank/DDBJ databases">
        <authorList>
            <person name="Schelkunov M.I."/>
        </authorList>
    </citation>
    <scope>NUCLEOTIDE SEQUENCE</scope>
    <source>
        <strain evidence="1">Hsosn_3</strain>
        <tissue evidence="1">Leaf</tissue>
    </source>
</reference>
<keyword evidence="2" id="KW-1185">Reference proteome</keyword>
<sequence>MEILHVCYQHFTVAINGVGFGIMQVPKEVFDELDWEEQFELIFLEADYLRARYEHEEAMRRAREAARLRRLEEQERIIGFAMTMSKILHGKEEIRKKQKKEDPSNS</sequence>
<protein>
    <submittedName>
        <fullName evidence="1">Uncharacterized protein</fullName>
    </submittedName>
</protein>
<evidence type="ECO:0000313" key="2">
    <source>
        <dbReference type="Proteomes" id="UP001237642"/>
    </source>
</evidence>
<dbReference type="EMBL" id="JAUIZM010000011">
    <property type="protein sequence ID" value="KAK1357389.1"/>
    <property type="molecule type" value="Genomic_DNA"/>
</dbReference>